<proteinExistence type="predicted"/>
<dbReference type="InterPro" id="IPR018714">
    <property type="entry name" value="DUF2237"/>
</dbReference>
<dbReference type="EMBL" id="FXTT01000006">
    <property type="protein sequence ID" value="SMP35486.1"/>
    <property type="molecule type" value="Genomic_DNA"/>
</dbReference>
<dbReference type="Pfam" id="PF09996">
    <property type="entry name" value="DUF2237"/>
    <property type="match status" value="1"/>
</dbReference>
<dbReference type="PANTHER" id="PTHR37466">
    <property type="entry name" value="SLR1628 PROTEIN"/>
    <property type="match status" value="1"/>
</dbReference>
<accession>A0ABY1PK81</accession>
<dbReference type="Gene3D" id="3.30.56.110">
    <property type="entry name" value="Protein of unknown function DUF2237"/>
    <property type="match status" value="1"/>
</dbReference>
<gene>
    <name evidence="1" type="ORF">SAMN06265374_4028</name>
</gene>
<dbReference type="Proteomes" id="UP001157914">
    <property type="component" value="Unassembled WGS sequence"/>
</dbReference>
<protein>
    <recommendedName>
        <fullName evidence="3">DUF2237 domain-containing protein</fullName>
    </recommendedName>
</protein>
<organism evidence="1 2">
    <name type="scientific">Roseibium denhamense</name>
    <dbReference type="NCBI Taxonomy" id="76305"/>
    <lineage>
        <taxon>Bacteria</taxon>
        <taxon>Pseudomonadati</taxon>
        <taxon>Pseudomonadota</taxon>
        <taxon>Alphaproteobacteria</taxon>
        <taxon>Hyphomicrobiales</taxon>
        <taxon>Stappiaceae</taxon>
        <taxon>Roseibium</taxon>
    </lineage>
</organism>
<evidence type="ECO:0000313" key="2">
    <source>
        <dbReference type="Proteomes" id="UP001157914"/>
    </source>
</evidence>
<keyword evidence="2" id="KW-1185">Reference proteome</keyword>
<dbReference type="RefSeq" id="WP_155191047.1">
    <property type="nucleotide sequence ID" value="NZ_BAAAEA010000002.1"/>
</dbReference>
<comment type="caution">
    <text evidence="1">The sequence shown here is derived from an EMBL/GenBank/DDBJ whole genome shotgun (WGS) entry which is preliminary data.</text>
</comment>
<dbReference type="PANTHER" id="PTHR37466:SF1">
    <property type="entry name" value="SLR1628 PROTEIN"/>
    <property type="match status" value="1"/>
</dbReference>
<sequence>MAKNILGGPLEACCTDPMTGFLRDGFCRTHDQDRGPHVICAVVTDAFLAFTRSRGNDLSTPIPAYAFPGLKDGDGWCLCALRWKEAFEAGVAPKIKARSTHERALSIVSKDDLLSYRID</sequence>
<name>A0ABY1PK81_9HYPH</name>
<evidence type="ECO:0000313" key="1">
    <source>
        <dbReference type="EMBL" id="SMP35486.1"/>
    </source>
</evidence>
<evidence type="ECO:0008006" key="3">
    <source>
        <dbReference type="Google" id="ProtNLM"/>
    </source>
</evidence>
<reference evidence="1 2" key="1">
    <citation type="submission" date="2017-05" db="EMBL/GenBank/DDBJ databases">
        <authorList>
            <person name="Varghese N."/>
            <person name="Submissions S."/>
        </authorList>
    </citation>
    <scope>NUCLEOTIDE SEQUENCE [LARGE SCALE GENOMIC DNA]</scope>
    <source>
        <strain evidence="1 2">DSM 15949</strain>
    </source>
</reference>